<dbReference type="GO" id="GO:0005737">
    <property type="term" value="C:cytoplasm"/>
    <property type="evidence" value="ECO:0007669"/>
    <property type="project" value="TreeGrafter"/>
</dbReference>
<evidence type="ECO:0000256" key="6">
    <source>
        <dbReference type="SAM" id="MobiDB-lite"/>
    </source>
</evidence>
<evidence type="ECO:0000313" key="9">
    <source>
        <dbReference type="Proteomes" id="UP000183567"/>
    </source>
</evidence>
<dbReference type="SUPFAM" id="SSF47895">
    <property type="entry name" value="Transducin (alpha subunit), insertion domain"/>
    <property type="match status" value="1"/>
</dbReference>
<dbReference type="GO" id="GO:0005525">
    <property type="term" value="F:GTP binding"/>
    <property type="evidence" value="ECO:0007669"/>
    <property type="project" value="UniProtKB-KW"/>
</dbReference>
<keyword evidence="9" id="KW-1185">Reference proteome</keyword>
<dbReference type="Gene3D" id="3.40.50.300">
    <property type="entry name" value="P-loop containing nucleotide triphosphate hydrolases"/>
    <property type="match status" value="2"/>
</dbReference>
<dbReference type="SMART" id="SM00220">
    <property type="entry name" value="S_TKc"/>
    <property type="match status" value="1"/>
</dbReference>
<dbReference type="SMART" id="SM00275">
    <property type="entry name" value="G_alpha"/>
    <property type="match status" value="1"/>
</dbReference>
<keyword evidence="3" id="KW-0807">Transducer</keyword>
<sequence length="1039" mass="117612">MSKRPGHVYSNSEPILMQTFEANSREYQFYDEEAAKVSQRIDEELKRDWARRKETQRRQVKVMLLGQAESGKSTLQKQFQLYYAHHALEHERPLWRPVVYFNVIKAVRMILDELDFELNNLANDDSVEGQAVAHAIAPLGDLSGEFSRLRTKLVPLVAMEDSLASELSGGVAISGGRPGVYVRAGWQALVTPLSPNRSRALPGTGGPSPGVAHVTSLASRTLIAVQSEVDELWKHPVVRILLNNRRIRLDESAPFFLDSITRISQADYLPSTADLLNVRLQTLGVAEHSFDIELCGARYNWLMYDVGGAVPGPATAIIFLAPISAFDQYLEEDPRTNRVDDSLQLFTAICSNKLLKNSHLVLMLNKTDLLKKKLEAGVKVRKYITSYGDRPNTFADVSEYFRAHFIQVHKRNDISRRALYVHFTSMLDIRATQDIIVNVGEAIIRSHIAKTGLAYAEPLSDRIFALPDKQHLHPFVYHVIAPMWTMKCVYCDENVARNRMPFHLREAHGPKGSNNPNAPAEPARRSQPIAESWEAFRARQAPAPAPDVQEDRASFKVNIQNIVREFTALPSQAIEECSDSVGDLPVLGALYAYTFTHLKLCAPNTNRSLLNDLKNLKTKWIRDSDTCILDLNTMKKGLMRLLRKSRVEEHICNTRLINEHRLHDLDINNIVVLIVEHTTSQRRARDFYAMVDDKAQYMVDTLQSLLVQSERVEKYKTYLLNAIIKLSRKSGRFPQSLQLSGIQDLKETDFAGGFGLIFQGKLNGRVVAVKKMKIGTRPQQKFLKDFSNEAVVWYYTQHRNCLPFYGVLDENADTKCLVAPWMTNGHIISYLQANPNTDRLPLILDVVCGLEYLHSMQPTVVHGDLKGANILITSSGRACLADFGIVTVRDSHVQMTTTFDVRGTYIFMAPELLRAGSDDDLKKLDRRRCDMYAFGCVCYEIYTGTPPNHNPLVMRRPPRPTEVHHGLDDDMWDFIESLWEEDPTVRPTAADAWRQVSSKMRFQGKSDVRLATEVEWNVEFLADAGVTIAVEDPFEIGHT</sequence>
<dbReference type="Pfam" id="PF00069">
    <property type="entry name" value="Pkinase"/>
    <property type="match status" value="1"/>
</dbReference>
<evidence type="ECO:0000256" key="1">
    <source>
        <dbReference type="ARBA" id="ARBA00022741"/>
    </source>
</evidence>
<reference evidence="8 9" key="1">
    <citation type="submission" date="2016-03" db="EMBL/GenBank/DDBJ databases">
        <title>Comparative genomics of the ectomycorrhizal sister species Rhizopogon vinicolor and Rhizopogon vesiculosus (Basidiomycota: Boletales) reveals a divergence of the mating type B locus.</title>
        <authorList>
            <person name="Mujic A.B."/>
            <person name="Kuo A."/>
            <person name="Tritt A."/>
            <person name="Lipzen A."/>
            <person name="Chen C."/>
            <person name="Johnson J."/>
            <person name="Sharma A."/>
            <person name="Barry K."/>
            <person name="Grigoriev I.V."/>
            <person name="Spatafora J.W."/>
        </authorList>
    </citation>
    <scope>NUCLEOTIDE SEQUENCE [LARGE SCALE GENOMIC DNA]</scope>
    <source>
        <strain evidence="8 9">AM-OR11-056</strain>
    </source>
</reference>
<dbReference type="InterPro" id="IPR001019">
    <property type="entry name" value="Gprotein_alpha_su"/>
</dbReference>
<evidence type="ECO:0000256" key="3">
    <source>
        <dbReference type="ARBA" id="ARBA00023224"/>
    </source>
</evidence>
<dbReference type="PROSITE" id="PS50011">
    <property type="entry name" value="PROTEIN_KINASE_DOM"/>
    <property type="match status" value="1"/>
</dbReference>
<dbReference type="PANTHER" id="PTHR10218:SF360">
    <property type="entry name" value="GUANINE NUCLEOTIDE-BINDING PROTEIN SUBUNIT ALPHA HOMOLOG"/>
    <property type="match status" value="1"/>
</dbReference>
<keyword evidence="5" id="KW-0479">Metal-binding</keyword>
<dbReference type="GO" id="GO:0005834">
    <property type="term" value="C:heterotrimeric G-protein complex"/>
    <property type="evidence" value="ECO:0007669"/>
    <property type="project" value="TreeGrafter"/>
</dbReference>
<evidence type="ECO:0000256" key="5">
    <source>
        <dbReference type="PIRSR" id="PIRSR601019-2"/>
    </source>
</evidence>
<protein>
    <recommendedName>
        <fullName evidence="7">Protein kinase domain-containing protein</fullName>
    </recommendedName>
</protein>
<feature type="binding site" evidence="5">
    <location>
        <position position="282"/>
    </location>
    <ligand>
        <name>Mg(2+)</name>
        <dbReference type="ChEBI" id="CHEBI:18420"/>
    </ligand>
</feature>
<evidence type="ECO:0000256" key="2">
    <source>
        <dbReference type="ARBA" id="ARBA00023134"/>
    </source>
</evidence>
<gene>
    <name evidence="8" type="ORF">AZE42_03820</name>
</gene>
<dbReference type="InterPro" id="IPR011009">
    <property type="entry name" value="Kinase-like_dom_sf"/>
</dbReference>
<dbReference type="STRING" id="180088.A0A1J8Q9P4"/>
<dbReference type="PRINTS" id="PR00318">
    <property type="entry name" value="GPROTEINA"/>
</dbReference>
<dbReference type="SUPFAM" id="SSF56112">
    <property type="entry name" value="Protein kinase-like (PK-like)"/>
    <property type="match status" value="1"/>
</dbReference>
<dbReference type="GO" id="GO:0004672">
    <property type="term" value="F:protein kinase activity"/>
    <property type="evidence" value="ECO:0007669"/>
    <property type="project" value="InterPro"/>
</dbReference>
<dbReference type="AlphaFoldDB" id="A0A1J8Q9P4"/>
<evidence type="ECO:0000259" key="7">
    <source>
        <dbReference type="PROSITE" id="PS50011"/>
    </source>
</evidence>
<dbReference type="GO" id="GO:0005524">
    <property type="term" value="F:ATP binding"/>
    <property type="evidence" value="ECO:0007669"/>
    <property type="project" value="InterPro"/>
</dbReference>
<accession>A0A1J8Q9P4</accession>
<dbReference type="GO" id="GO:0001664">
    <property type="term" value="F:G protein-coupled receptor binding"/>
    <property type="evidence" value="ECO:0007669"/>
    <property type="project" value="TreeGrafter"/>
</dbReference>
<dbReference type="PROSITE" id="PS51882">
    <property type="entry name" value="G_ALPHA"/>
    <property type="match status" value="1"/>
</dbReference>
<organism evidence="8 9">
    <name type="scientific">Rhizopogon vesiculosus</name>
    <dbReference type="NCBI Taxonomy" id="180088"/>
    <lineage>
        <taxon>Eukaryota</taxon>
        <taxon>Fungi</taxon>
        <taxon>Dikarya</taxon>
        <taxon>Basidiomycota</taxon>
        <taxon>Agaricomycotina</taxon>
        <taxon>Agaricomycetes</taxon>
        <taxon>Agaricomycetidae</taxon>
        <taxon>Boletales</taxon>
        <taxon>Suillineae</taxon>
        <taxon>Rhizopogonaceae</taxon>
        <taxon>Rhizopogon</taxon>
    </lineage>
</organism>
<feature type="binding site" evidence="4">
    <location>
        <begin position="276"/>
        <end position="282"/>
    </location>
    <ligand>
        <name>GTP</name>
        <dbReference type="ChEBI" id="CHEBI:37565"/>
    </ligand>
</feature>
<dbReference type="PANTHER" id="PTHR10218">
    <property type="entry name" value="GTP-BINDING PROTEIN ALPHA SUBUNIT"/>
    <property type="match status" value="1"/>
</dbReference>
<keyword evidence="1 4" id="KW-0547">Nucleotide-binding</keyword>
<dbReference type="GO" id="GO:0046872">
    <property type="term" value="F:metal ion binding"/>
    <property type="evidence" value="ECO:0007669"/>
    <property type="project" value="UniProtKB-KW"/>
</dbReference>
<proteinExistence type="predicted"/>
<comment type="caution">
    <text evidence="8">The sequence shown here is derived from an EMBL/GenBank/DDBJ whole genome shotgun (WGS) entry which is preliminary data.</text>
</comment>
<keyword evidence="2 4" id="KW-0342">GTP-binding</keyword>
<feature type="domain" description="Protein kinase" evidence="7">
    <location>
        <begin position="743"/>
        <end position="1002"/>
    </location>
</feature>
<feature type="binding site" evidence="4">
    <location>
        <begin position="365"/>
        <end position="368"/>
    </location>
    <ligand>
        <name>GTP</name>
        <dbReference type="ChEBI" id="CHEBI:37565"/>
    </ligand>
</feature>
<dbReference type="InterPro" id="IPR011025">
    <property type="entry name" value="GproteinA_insert"/>
</dbReference>
<dbReference type="Proteomes" id="UP000183567">
    <property type="component" value="Unassembled WGS sequence"/>
</dbReference>
<dbReference type="Gene3D" id="1.10.510.10">
    <property type="entry name" value="Transferase(Phosphotransferase) domain 1"/>
    <property type="match status" value="1"/>
</dbReference>
<keyword evidence="5" id="KW-0460">Magnesium</keyword>
<dbReference type="GO" id="GO:0031683">
    <property type="term" value="F:G-protein beta/gamma-subunit complex binding"/>
    <property type="evidence" value="ECO:0007669"/>
    <property type="project" value="InterPro"/>
</dbReference>
<dbReference type="OrthoDB" id="5817230at2759"/>
<dbReference type="FunFam" id="3.40.50.300:FF:000720">
    <property type="entry name" value="Guanine nucleotide-binding protein G(k) subunit alpha"/>
    <property type="match status" value="1"/>
</dbReference>
<dbReference type="Pfam" id="PF00503">
    <property type="entry name" value="G-alpha"/>
    <property type="match status" value="1"/>
</dbReference>
<dbReference type="GO" id="GO:0007188">
    <property type="term" value="P:adenylate cyclase-modulating G protein-coupled receptor signaling pathway"/>
    <property type="evidence" value="ECO:0007669"/>
    <property type="project" value="TreeGrafter"/>
</dbReference>
<dbReference type="PROSITE" id="PS00108">
    <property type="entry name" value="PROTEIN_KINASE_ST"/>
    <property type="match status" value="1"/>
</dbReference>
<feature type="region of interest" description="Disordered" evidence="6">
    <location>
        <begin position="506"/>
        <end position="526"/>
    </location>
</feature>
<dbReference type="GO" id="GO:0003924">
    <property type="term" value="F:GTPase activity"/>
    <property type="evidence" value="ECO:0007669"/>
    <property type="project" value="InterPro"/>
</dbReference>
<name>A0A1J8Q9P4_9AGAM</name>
<dbReference type="EMBL" id="LVVM01005665">
    <property type="protein sequence ID" value="OJA10000.1"/>
    <property type="molecule type" value="Genomic_DNA"/>
</dbReference>
<dbReference type="InterPro" id="IPR008271">
    <property type="entry name" value="Ser/Thr_kinase_AS"/>
</dbReference>
<dbReference type="InterPro" id="IPR027417">
    <property type="entry name" value="P-loop_NTPase"/>
</dbReference>
<evidence type="ECO:0000256" key="4">
    <source>
        <dbReference type="PIRSR" id="PIRSR601019-1"/>
    </source>
</evidence>
<dbReference type="SUPFAM" id="SSF52540">
    <property type="entry name" value="P-loop containing nucleoside triphosphate hydrolases"/>
    <property type="match status" value="1"/>
</dbReference>
<dbReference type="InterPro" id="IPR000719">
    <property type="entry name" value="Prot_kinase_dom"/>
</dbReference>
<evidence type="ECO:0000313" key="8">
    <source>
        <dbReference type="EMBL" id="OJA10000.1"/>
    </source>
</evidence>